<dbReference type="Pfam" id="PF07690">
    <property type="entry name" value="MFS_1"/>
    <property type="match status" value="1"/>
</dbReference>
<proteinExistence type="predicted"/>
<dbReference type="OrthoDB" id="440553at2759"/>
<feature type="transmembrane region" description="Helical" evidence="6">
    <location>
        <begin position="275"/>
        <end position="293"/>
    </location>
</feature>
<dbReference type="Gene3D" id="1.20.1250.20">
    <property type="entry name" value="MFS general substrate transporter like domains"/>
    <property type="match status" value="2"/>
</dbReference>
<dbReference type="OMA" id="FFAWEWY"/>
<dbReference type="PANTHER" id="PTHR23501:SF43">
    <property type="entry name" value="MULTIDRUG TRANSPORTER, PUTATIVE (AFU_ORTHOLOGUE AFUA_6G03040)-RELATED"/>
    <property type="match status" value="1"/>
</dbReference>
<sequence>MSATDSIEKNAQLHNTNDDAIHNEPQPREASEKGSGDTKSPENQVSVEIEDTDEETYDSFLDGWRLQVLNIGVLLFVCLSFLEMTIVGTSLVSITNSLKGFDIASWVVSAYLITDTGFLMIITKLSDIFGRRSTIIVVLCFFSIISIGCGFSQNMTTLIVLRGFQGMVGGGLFGMAFVVLPEMVPVSKYPLYSALLSSTTALANLMGPLIGGAVNHNPKNKDAWRWIFWLNGPAGTIALIATLIGMPSRFPHQRTPLPDRKQSVLTRNNFRRVDVLGFFFLLGASILVVTALQEGGTRYPWTSPVTLVLLVVGIVFWFFFGFWEWYQSKRKTPQEPVMPWRLATNRYVAGLFLNAFFSGGTFTVTIVNLPQRFQIVNGNSALEAGYRLLTLSLVASMGSLTTGILIQRCRVPPFYVLLGAAPLQMIGLVLMGYLGHDYAINPATYGYQAIAGIGFGGTIATVIMTIPLAAGKQDVAVGMGAIGQLRSLGASIGIAICTNILNRHVSSSLSTIISPEQLHALILSTQTIEQFPPETKALIRRAYSEGFDTQMHVMAGFSAASLLCALLCWERTPRRQIAL</sequence>
<feature type="domain" description="Major facilitator superfamily (MFS) profile" evidence="7">
    <location>
        <begin position="69"/>
        <end position="576"/>
    </location>
</feature>
<evidence type="ECO:0000313" key="9">
    <source>
        <dbReference type="Proteomes" id="UP000016922"/>
    </source>
</evidence>
<name>S3DI54_GLAL2</name>
<dbReference type="InterPro" id="IPR020846">
    <property type="entry name" value="MFS_dom"/>
</dbReference>
<keyword evidence="4 6" id="KW-0472">Membrane</keyword>
<feature type="transmembrane region" description="Helical" evidence="6">
    <location>
        <begin position="226"/>
        <end position="246"/>
    </location>
</feature>
<feature type="transmembrane region" description="Helical" evidence="6">
    <location>
        <begin position="159"/>
        <end position="180"/>
    </location>
</feature>
<dbReference type="EMBL" id="KE145371">
    <property type="protein sequence ID" value="EPE26248.1"/>
    <property type="molecule type" value="Genomic_DNA"/>
</dbReference>
<dbReference type="GeneID" id="19461218"/>
<feature type="transmembrane region" description="Helical" evidence="6">
    <location>
        <begin position="413"/>
        <end position="434"/>
    </location>
</feature>
<dbReference type="SUPFAM" id="SSF103473">
    <property type="entry name" value="MFS general substrate transporter"/>
    <property type="match status" value="2"/>
</dbReference>
<dbReference type="eggNOG" id="KOG0254">
    <property type="taxonomic scope" value="Eukaryota"/>
</dbReference>
<dbReference type="InterPro" id="IPR036259">
    <property type="entry name" value="MFS_trans_sf"/>
</dbReference>
<evidence type="ECO:0000256" key="1">
    <source>
        <dbReference type="ARBA" id="ARBA00004141"/>
    </source>
</evidence>
<feature type="transmembrane region" description="Helical" evidence="6">
    <location>
        <begin position="134"/>
        <end position="153"/>
    </location>
</feature>
<evidence type="ECO:0000256" key="5">
    <source>
        <dbReference type="SAM" id="MobiDB-lite"/>
    </source>
</evidence>
<keyword evidence="2 6" id="KW-0812">Transmembrane</keyword>
<dbReference type="HOGENOM" id="CLU_000960_22_2_1"/>
<feature type="region of interest" description="Disordered" evidence="5">
    <location>
        <begin position="1"/>
        <end position="48"/>
    </location>
</feature>
<evidence type="ECO:0000256" key="4">
    <source>
        <dbReference type="ARBA" id="ARBA00023136"/>
    </source>
</evidence>
<feature type="compositionally biased region" description="Basic and acidic residues" evidence="5">
    <location>
        <begin position="16"/>
        <end position="40"/>
    </location>
</feature>
<dbReference type="GO" id="GO:0005886">
    <property type="term" value="C:plasma membrane"/>
    <property type="evidence" value="ECO:0007669"/>
    <property type="project" value="TreeGrafter"/>
</dbReference>
<reference evidence="8 9" key="1">
    <citation type="journal article" date="2013" name="BMC Genomics">
        <title>Genomics-driven discovery of the pneumocandin biosynthetic gene cluster in the fungus Glarea lozoyensis.</title>
        <authorList>
            <person name="Chen L."/>
            <person name="Yue Q."/>
            <person name="Zhang X."/>
            <person name="Xiang M."/>
            <person name="Wang C."/>
            <person name="Li S."/>
            <person name="Che Y."/>
            <person name="Ortiz-Lopez F.J."/>
            <person name="Bills G.F."/>
            <person name="Liu X."/>
            <person name="An Z."/>
        </authorList>
    </citation>
    <scope>NUCLEOTIDE SEQUENCE [LARGE SCALE GENOMIC DNA]</scope>
    <source>
        <strain evidence="9">ATCC 20868 / MF5171</strain>
    </source>
</reference>
<feature type="transmembrane region" description="Helical" evidence="6">
    <location>
        <begin position="347"/>
        <end position="366"/>
    </location>
</feature>
<feature type="transmembrane region" description="Helical" evidence="6">
    <location>
        <begin position="446"/>
        <end position="469"/>
    </location>
</feature>
<accession>S3DI54</accession>
<gene>
    <name evidence="8" type="ORF">GLAREA_02160</name>
</gene>
<organism evidence="8 9">
    <name type="scientific">Glarea lozoyensis (strain ATCC 20868 / MF5171)</name>
    <dbReference type="NCBI Taxonomy" id="1116229"/>
    <lineage>
        <taxon>Eukaryota</taxon>
        <taxon>Fungi</taxon>
        <taxon>Dikarya</taxon>
        <taxon>Ascomycota</taxon>
        <taxon>Pezizomycotina</taxon>
        <taxon>Leotiomycetes</taxon>
        <taxon>Helotiales</taxon>
        <taxon>Helotiaceae</taxon>
        <taxon>Glarea</taxon>
    </lineage>
</organism>
<protein>
    <submittedName>
        <fullName evidence="8">MFS general substrate transporter</fullName>
    </submittedName>
</protein>
<feature type="transmembrane region" description="Helical" evidence="6">
    <location>
        <begin position="305"/>
        <end position="326"/>
    </location>
</feature>
<dbReference type="PROSITE" id="PS50850">
    <property type="entry name" value="MFS"/>
    <property type="match status" value="1"/>
</dbReference>
<comment type="subcellular location">
    <subcellularLocation>
        <location evidence="1">Membrane</location>
        <topology evidence="1">Multi-pass membrane protein</topology>
    </subcellularLocation>
</comment>
<dbReference type="GO" id="GO:0022857">
    <property type="term" value="F:transmembrane transporter activity"/>
    <property type="evidence" value="ECO:0007669"/>
    <property type="project" value="InterPro"/>
</dbReference>
<feature type="transmembrane region" description="Helical" evidence="6">
    <location>
        <begin position="103"/>
        <end position="122"/>
    </location>
</feature>
<dbReference type="AlphaFoldDB" id="S3DI54"/>
<evidence type="ECO:0000256" key="3">
    <source>
        <dbReference type="ARBA" id="ARBA00022989"/>
    </source>
</evidence>
<dbReference type="Proteomes" id="UP000016922">
    <property type="component" value="Unassembled WGS sequence"/>
</dbReference>
<dbReference type="InterPro" id="IPR011701">
    <property type="entry name" value="MFS"/>
</dbReference>
<evidence type="ECO:0000313" key="8">
    <source>
        <dbReference type="EMBL" id="EPE26248.1"/>
    </source>
</evidence>
<dbReference type="KEGG" id="glz:GLAREA_02160"/>
<dbReference type="RefSeq" id="XP_008087567.1">
    <property type="nucleotide sequence ID" value="XM_008089376.1"/>
</dbReference>
<evidence type="ECO:0000256" key="2">
    <source>
        <dbReference type="ARBA" id="ARBA00022692"/>
    </source>
</evidence>
<keyword evidence="3 6" id="KW-1133">Transmembrane helix</keyword>
<evidence type="ECO:0000259" key="7">
    <source>
        <dbReference type="PROSITE" id="PS50850"/>
    </source>
</evidence>
<evidence type="ECO:0000256" key="6">
    <source>
        <dbReference type="SAM" id="Phobius"/>
    </source>
</evidence>
<feature type="transmembrane region" description="Helical" evidence="6">
    <location>
        <begin position="386"/>
        <end position="406"/>
    </location>
</feature>
<dbReference type="PANTHER" id="PTHR23501">
    <property type="entry name" value="MAJOR FACILITATOR SUPERFAMILY"/>
    <property type="match status" value="1"/>
</dbReference>
<keyword evidence="9" id="KW-1185">Reference proteome</keyword>
<feature type="transmembrane region" description="Helical" evidence="6">
    <location>
        <begin position="68"/>
        <end position="91"/>
    </location>
</feature>
<feature type="transmembrane region" description="Helical" evidence="6">
    <location>
        <begin position="192"/>
        <end position="214"/>
    </location>
</feature>